<dbReference type="EMBL" id="QDGZ01000007">
    <property type="protein sequence ID" value="PVG81598.1"/>
    <property type="molecule type" value="Genomic_DNA"/>
</dbReference>
<dbReference type="SUPFAM" id="SSF55729">
    <property type="entry name" value="Acyl-CoA N-acyltransferases (Nat)"/>
    <property type="match status" value="1"/>
</dbReference>
<dbReference type="Proteomes" id="UP000246018">
    <property type="component" value="Unassembled WGS sequence"/>
</dbReference>
<dbReference type="PROSITE" id="PS51186">
    <property type="entry name" value="GNAT"/>
    <property type="match status" value="1"/>
</dbReference>
<dbReference type="InterPro" id="IPR000182">
    <property type="entry name" value="GNAT_dom"/>
</dbReference>
<organism evidence="2 3">
    <name type="scientific">Nocardioides gansuensis</name>
    <dbReference type="NCBI Taxonomy" id="2138300"/>
    <lineage>
        <taxon>Bacteria</taxon>
        <taxon>Bacillati</taxon>
        <taxon>Actinomycetota</taxon>
        <taxon>Actinomycetes</taxon>
        <taxon>Propionibacteriales</taxon>
        <taxon>Nocardioidaceae</taxon>
        <taxon>Nocardioides</taxon>
    </lineage>
</organism>
<feature type="domain" description="N-acetyltransferase" evidence="1">
    <location>
        <begin position="187"/>
        <end position="319"/>
    </location>
</feature>
<dbReference type="InterPro" id="IPR056935">
    <property type="entry name" value="Rv0428c-like_C"/>
</dbReference>
<dbReference type="Pfam" id="PF24553">
    <property type="entry name" value="Rv0428c_C"/>
    <property type="match status" value="1"/>
</dbReference>
<sequence length="319" mass="33498">MGTHAPGEPTAGRHGLGPHVVGRRVVVRRVLRGQTGPTGGPALTDVLGVCTAWGGGVCVVDSDRGPVTIALADIVSGKPVPPRPSVRHRVGAREAHLHGHAMWADLSTEPLGEWVLRTSATATARRANSVLAVGDPGVADPVERVTEFYTAHGRRPVACVVAGEPEPFTAAGWIVEPGSDTLFQLAAVSRALRACHTVRLQRPESPATVPGAVPPCYVEDGPRVEVVLEQGGMRTASGRGALDGDWIGLAGIEVDPAHRRRGLAIRVVGALLEWGAERGASTAYLQVHEDNAPAIALYERLGFTTHHAYRYLAAPPPSA</sequence>
<dbReference type="GO" id="GO:0016747">
    <property type="term" value="F:acyltransferase activity, transferring groups other than amino-acyl groups"/>
    <property type="evidence" value="ECO:0007669"/>
    <property type="project" value="InterPro"/>
</dbReference>
<dbReference type="PANTHER" id="PTHR43072:SF60">
    <property type="entry name" value="L-2,4-DIAMINOBUTYRIC ACID ACETYLTRANSFERASE"/>
    <property type="match status" value="1"/>
</dbReference>
<dbReference type="Gene3D" id="3.40.630.30">
    <property type="match status" value="1"/>
</dbReference>
<evidence type="ECO:0000259" key="1">
    <source>
        <dbReference type="PROSITE" id="PS51186"/>
    </source>
</evidence>
<dbReference type="AlphaFoldDB" id="A0A2T8F7A2"/>
<proteinExistence type="predicted"/>
<reference evidence="2 3" key="1">
    <citation type="submission" date="2018-04" db="EMBL/GenBank/DDBJ databases">
        <title>Genome of Nocardioides gansuensis WSJ-1.</title>
        <authorList>
            <person name="Wu S."/>
            <person name="Wang G."/>
        </authorList>
    </citation>
    <scope>NUCLEOTIDE SEQUENCE [LARGE SCALE GENOMIC DNA]</scope>
    <source>
        <strain evidence="2 3">WSJ-1</strain>
    </source>
</reference>
<gene>
    <name evidence="2" type="ORF">DDE18_16470</name>
</gene>
<protein>
    <recommendedName>
        <fullName evidence="1">N-acetyltransferase domain-containing protein</fullName>
    </recommendedName>
</protein>
<dbReference type="PANTHER" id="PTHR43072">
    <property type="entry name" value="N-ACETYLTRANSFERASE"/>
    <property type="match status" value="1"/>
</dbReference>
<accession>A0A2T8F7A2</accession>
<dbReference type="InterPro" id="IPR016181">
    <property type="entry name" value="Acyl_CoA_acyltransferase"/>
</dbReference>
<keyword evidence="3" id="KW-1185">Reference proteome</keyword>
<comment type="caution">
    <text evidence="2">The sequence shown here is derived from an EMBL/GenBank/DDBJ whole genome shotgun (WGS) entry which is preliminary data.</text>
</comment>
<evidence type="ECO:0000313" key="3">
    <source>
        <dbReference type="Proteomes" id="UP000246018"/>
    </source>
</evidence>
<dbReference type="CDD" id="cd04301">
    <property type="entry name" value="NAT_SF"/>
    <property type="match status" value="1"/>
</dbReference>
<name>A0A2T8F7A2_9ACTN</name>
<evidence type="ECO:0000313" key="2">
    <source>
        <dbReference type="EMBL" id="PVG81598.1"/>
    </source>
</evidence>